<proteinExistence type="predicted"/>
<accession>A0AC60PRN5</accession>
<sequence>MRDEALPATGRGVDEGTESSRSSWVCSDASVVYAGLGRLERFYLAFKRDGKPGQEPDKSEALTSVIVRERTRKRTAEIRKEADAREVLKNAGGKENVTAIGAFRYNHVWLLTLKSVEAKEAISSQGKITIKGRMCVVIDPNRTEKEIRVHWLPPFIPDEEVAKAFASFGEVKSVVRERWRKPGYEDFESTTRSVHLLLHERVSVNAIPQQLCILGVDVLVSVPGRPPTCLRCGQVGHMRRQCETPWCARCRGFGHSADACVPTYASMTRVTGAVARNNSELGAVMDEMEMSETGPSRQLPPKKGLAPRIELEVDTATTPAEIPCAVPGPLASSSVETGTLDGHSMDEEHQKTEKPVSGEASGTEGTGDLDGDDRDEDAENVTLNDWTIPLVAVAGVILVSVWLSGHKSRPQAKMPPGPKGFPFLGYLPFLGDNPHIKLRDLSREYGHIVGFKVGVRNIVVLNDYDSIKEALHKKDLLWKAEGLTRSPKVGLVTPNGKTWLDNRKFTVQALRDLGLGKKSGEERIAGPNFSVLPPLLDRALAMLPFTRAGRIKRIISQLRAFCRFPEKWLFDALCYQILALQISDRTLYGSVVELPGFIDDHETHFSESSVCDFIDEYFLKMKAQEHDPTSSFTKHHLLHSVLDLIAGGSNPVMVNIYWHMLNFAKHPDTLQVEVQKEIDLVVGRDRQPSWDDRHRMPLTMSVLWEMHRWRLILPLGTPRLAICDTDVKGITIPEGTAVFTNFWAVHMDPRLWKDPEVFDSKRFLVNGRDATLTAPEHLLQFSLGKRNCPGELLANTQIFLYVTSLLQKFRVLPDHGEDISLDPETVFILMPKEQKLRFVQR</sequence>
<name>A0AC60PRN5_IXOPE</name>
<evidence type="ECO:0000313" key="2">
    <source>
        <dbReference type="Proteomes" id="UP000805193"/>
    </source>
</evidence>
<gene>
    <name evidence="1" type="ORF">HPB47_000567</name>
</gene>
<reference evidence="1 2" key="1">
    <citation type="journal article" date="2020" name="Cell">
        <title>Large-Scale Comparative Analyses of Tick Genomes Elucidate Their Genetic Diversity and Vector Capacities.</title>
        <authorList>
            <consortium name="Tick Genome and Microbiome Consortium (TIGMIC)"/>
            <person name="Jia N."/>
            <person name="Wang J."/>
            <person name="Shi W."/>
            <person name="Du L."/>
            <person name="Sun Y."/>
            <person name="Zhan W."/>
            <person name="Jiang J.F."/>
            <person name="Wang Q."/>
            <person name="Zhang B."/>
            <person name="Ji P."/>
            <person name="Bell-Sakyi L."/>
            <person name="Cui X.M."/>
            <person name="Yuan T.T."/>
            <person name="Jiang B.G."/>
            <person name="Yang W.F."/>
            <person name="Lam T.T."/>
            <person name="Chang Q.C."/>
            <person name="Ding S.J."/>
            <person name="Wang X.J."/>
            <person name="Zhu J.G."/>
            <person name="Ruan X.D."/>
            <person name="Zhao L."/>
            <person name="Wei J.T."/>
            <person name="Ye R.Z."/>
            <person name="Que T.C."/>
            <person name="Du C.H."/>
            <person name="Zhou Y.H."/>
            <person name="Cheng J.X."/>
            <person name="Dai P.F."/>
            <person name="Guo W.B."/>
            <person name="Han X.H."/>
            <person name="Huang E.J."/>
            <person name="Li L.F."/>
            <person name="Wei W."/>
            <person name="Gao Y.C."/>
            <person name="Liu J.Z."/>
            <person name="Shao H.Z."/>
            <person name="Wang X."/>
            <person name="Wang C.C."/>
            <person name="Yang T.C."/>
            <person name="Huo Q.B."/>
            <person name="Li W."/>
            <person name="Chen H.Y."/>
            <person name="Chen S.E."/>
            <person name="Zhou L.G."/>
            <person name="Ni X.B."/>
            <person name="Tian J.H."/>
            <person name="Sheng Y."/>
            <person name="Liu T."/>
            <person name="Pan Y.S."/>
            <person name="Xia L.Y."/>
            <person name="Li J."/>
            <person name="Zhao F."/>
            <person name="Cao W.C."/>
        </authorList>
    </citation>
    <scope>NUCLEOTIDE SEQUENCE [LARGE SCALE GENOMIC DNA]</scope>
    <source>
        <strain evidence="1">Iper-2018</strain>
    </source>
</reference>
<keyword evidence="2" id="KW-1185">Reference proteome</keyword>
<protein>
    <submittedName>
        <fullName evidence="1">Uncharacterized protein</fullName>
    </submittedName>
</protein>
<dbReference type="EMBL" id="JABSTQ010010068">
    <property type="protein sequence ID" value="KAG0423667.1"/>
    <property type="molecule type" value="Genomic_DNA"/>
</dbReference>
<dbReference type="Proteomes" id="UP000805193">
    <property type="component" value="Unassembled WGS sequence"/>
</dbReference>
<comment type="caution">
    <text evidence="1">The sequence shown here is derived from an EMBL/GenBank/DDBJ whole genome shotgun (WGS) entry which is preliminary data.</text>
</comment>
<organism evidence="1 2">
    <name type="scientific">Ixodes persulcatus</name>
    <name type="common">Taiga tick</name>
    <dbReference type="NCBI Taxonomy" id="34615"/>
    <lineage>
        <taxon>Eukaryota</taxon>
        <taxon>Metazoa</taxon>
        <taxon>Ecdysozoa</taxon>
        <taxon>Arthropoda</taxon>
        <taxon>Chelicerata</taxon>
        <taxon>Arachnida</taxon>
        <taxon>Acari</taxon>
        <taxon>Parasitiformes</taxon>
        <taxon>Ixodida</taxon>
        <taxon>Ixodoidea</taxon>
        <taxon>Ixodidae</taxon>
        <taxon>Ixodinae</taxon>
        <taxon>Ixodes</taxon>
    </lineage>
</organism>
<evidence type="ECO:0000313" key="1">
    <source>
        <dbReference type="EMBL" id="KAG0423667.1"/>
    </source>
</evidence>